<dbReference type="Proteomes" id="UP001314205">
    <property type="component" value="Unassembled WGS sequence"/>
</dbReference>
<gene>
    <name evidence="1" type="ORF">PARMNEM_LOCUS21340</name>
</gene>
<sequence>MLIRGCYKGELGDSEPSLPLVDFKCAVGEGLCQTKKPSISGKRGRPSYDLENAIESKKLGGSIAIMPARDLRLEQIDHLPICGTRQRCKVPECNGRSHVECHKCRVNLCLNDKRNRVKLFYKT</sequence>
<dbReference type="PANTHER" id="PTHR47272:SF1">
    <property type="entry name" value="PIGGYBAC TRANSPOSABLE ELEMENT-DERIVED PROTEIN 3-LIKE"/>
    <property type="match status" value="1"/>
</dbReference>
<dbReference type="AlphaFoldDB" id="A0AAV1M6U0"/>
<dbReference type="EMBL" id="CAVLGL010000148">
    <property type="protein sequence ID" value="CAK1602910.1"/>
    <property type="molecule type" value="Genomic_DNA"/>
</dbReference>
<organism evidence="1 2">
    <name type="scientific">Parnassius mnemosyne</name>
    <name type="common">clouded apollo</name>
    <dbReference type="NCBI Taxonomy" id="213953"/>
    <lineage>
        <taxon>Eukaryota</taxon>
        <taxon>Metazoa</taxon>
        <taxon>Ecdysozoa</taxon>
        <taxon>Arthropoda</taxon>
        <taxon>Hexapoda</taxon>
        <taxon>Insecta</taxon>
        <taxon>Pterygota</taxon>
        <taxon>Neoptera</taxon>
        <taxon>Endopterygota</taxon>
        <taxon>Lepidoptera</taxon>
        <taxon>Glossata</taxon>
        <taxon>Ditrysia</taxon>
        <taxon>Papilionoidea</taxon>
        <taxon>Papilionidae</taxon>
        <taxon>Parnassiinae</taxon>
        <taxon>Parnassini</taxon>
        <taxon>Parnassius</taxon>
        <taxon>Driopa</taxon>
    </lineage>
</organism>
<protein>
    <submittedName>
        <fullName evidence="1">Uncharacterized protein</fullName>
    </submittedName>
</protein>
<accession>A0AAV1M6U0</accession>
<proteinExistence type="predicted"/>
<evidence type="ECO:0000313" key="2">
    <source>
        <dbReference type="Proteomes" id="UP001314205"/>
    </source>
</evidence>
<name>A0AAV1M6U0_9NEOP</name>
<keyword evidence="2" id="KW-1185">Reference proteome</keyword>
<reference evidence="1 2" key="1">
    <citation type="submission" date="2023-11" db="EMBL/GenBank/DDBJ databases">
        <authorList>
            <person name="Hedman E."/>
            <person name="Englund M."/>
            <person name="Stromberg M."/>
            <person name="Nyberg Akerstrom W."/>
            <person name="Nylinder S."/>
            <person name="Jareborg N."/>
            <person name="Kallberg Y."/>
            <person name="Kronander E."/>
        </authorList>
    </citation>
    <scope>NUCLEOTIDE SEQUENCE [LARGE SCALE GENOMIC DNA]</scope>
</reference>
<evidence type="ECO:0000313" key="1">
    <source>
        <dbReference type="EMBL" id="CAK1602910.1"/>
    </source>
</evidence>
<comment type="caution">
    <text evidence="1">The sequence shown here is derived from an EMBL/GenBank/DDBJ whole genome shotgun (WGS) entry which is preliminary data.</text>
</comment>
<dbReference type="PANTHER" id="PTHR47272">
    <property type="entry name" value="DDE_TNP_1_7 DOMAIN-CONTAINING PROTEIN"/>
    <property type="match status" value="1"/>
</dbReference>